<gene>
    <name evidence="2" type="ORF">GOCE00092_LOCUS3387</name>
</gene>
<evidence type="ECO:0000313" key="2">
    <source>
        <dbReference type="EMBL" id="CAD9274479.1"/>
    </source>
</evidence>
<proteinExistence type="predicted"/>
<reference evidence="2" key="1">
    <citation type="submission" date="2021-01" db="EMBL/GenBank/DDBJ databases">
        <authorList>
            <person name="Corre E."/>
            <person name="Pelletier E."/>
            <person name="Niang G."/>
            <person name="Scheremetjew M."/>
            <person name="Finn R."/>
            <person name="Kale V."/>
            <person name="Holt S."/>
            <person name="Cochrane G."/>
            <person name="Meng A."/>
            <person name="Brown T."/>
            <person name="Cohen L."/>
        </authorList>
    </citation>
    <scope>NUCLEOTIDE SEQUENCE</scope>
    <source>
        <strain evidence="2">CCMP 410</strain>
    </source>
</reference>
<keyword evidence="1" id="KW-0732">Signal</keyword>
<feature type="signal peptide" evidence="1">
    <location>
        <begin position="1"/>
        <end position="29"/>
    </location>
</feature>
<dbReference type="EMBL" id="HBGK01006461">
    <property type="protein sequence ID" value="CAD9274479.1"/>
    <property type="molecule type" value="Transcribed_RNA"/>
</dbReference>
<evidence type="ECO:0000256" key="1">
    <source>
        <dbReference type="SAM" id="SignalP"/>
    </source>
</evidence>
<name>A0A7S1UR45_9STRA</name>
<dbReference type="AlphaFoldDB" id="A0A7S1UR45"/>
<sequence>MMPSLFFRAFFRLTFCTMMNIHAFPKSHARPMEGLIYDDVTMDDVFAVPMVGVEFEAEDMVGVEFDDVEMVDVFAVAMDGVVVEAEEMEGVEFDDVEMIDVENEMDWE</sequence>
<protein>
    <submittedName>
        <fullName evidence="2">Uncharacterized protein</fullName>
    </submittedName>
</protein>
<accession>A0A7S1UR45</accession>
<organism evidence="2">
    <name type="scientific">Grammatophora oceanica</name>
    <dbReference type="NCBI Taxonomy" id="210454"/>
    <lineage>
        <taxon>Eukaryota</taxon>
        <taxon>Sar</taxon>
        <taxon>Stramenopiles</taxon>
        <taxon>Ochrophyta</taxon>
        <taxon>Bacillariophyta</taxon>
        <taxon>Fragilariophyceae</taxon>
        <taxon>Fragilariophycidae</taxon>
        <taxon>Rhabdonematales</taxon>
        <taxon>Grammatophoraceae</taxon>
        <taxon>Grammatophora</taxon>
    </lineage>
</organism>
<feature type="chain" id="PRO_5030538406" evidence="1">
    <location>
        <begin position="30"/>
        <end position="108"/>
    </location>
</feature>